<name>A0A3D8K6B1_9BURK</name>
<keyword evidence="2" id="KW-1185">Reference proteome</keyword>
<accession>A0A3D8K6B1</accession>
<protein>
    <recommendedName>
        <fullName evidence="3">GNAT family N-acetyltransferase</fullName>
    </recommendedName>
</protein>
<reference evidence="1 2" key="1">
    <citation type="submission" date="2018-08" db="EMBL/GenBank/DDBJ databases">
        <title>Paraburkholderia sp. DHOM06 isolated from forest soil.</title>
        <authorList>
            <person name="Gao Z.-H."/>
            <person name="Qiu L.-H."/>
        </authorList>
    </citation>
    <scope>NUCLEOTIDE SEQUENCE [LARGE SCALE GENOMIC DNA]</scope>
    <source>
        <strain evidence="1 2">DHOM06</strain>
    </source>
</reference>
<dbReference type="Proteomes" id="UP000256838">
    <property type="component" value="Unassembled WGS sequence"/>
</dbReference>
<comment type="caution">
    <text evidence="1">The sequence shown here is derived from an EMBL/GenBank/DDBJ whole genome shotgun (WGS) entry which is preliminary data.</text>
</comment>
<proteinExistence type="predicted"/>
<evidence type="ECO:0008006" key="3">
    <source>
        <dbReference type="Google" id="ProtNLM"/>
    </source>
</evidence>
<dbReference type="Gene3D" id="3.40.630.30">
    <property type="match status" value="1"/>
</dbReference>
<organism evidence="1 2">
    <name type="scientific">Trinickia dinghuensis</name>
    <dbReference type="NCBI Taxonomy" id="2291023"/>
    <lineage>
        <taxon>Bacteria</taxon>
        <taxon>Pseudomonadati</taxon>
        <taxon>Pseudomonadota</taxon>
        <taxon>Betaproteobacteria</taxon>
        <taxon>Burkholderiales</taxon>
        <taxon>Burkholderiaceae</taxon>
        <taxon>Trinickia</taxon>
    </lineage>
</organism>
<dbReference type="AlphaFoldDB" id="A0A3D8K6B1"/>
<evidence type="ECO:0000313" key="1">
    <source>
        <dbReference type="EMBL" id="RDV00417.1"/>
    </source>
</evidence>
<dbReference type="EMBL" id="QRGA01000001">
    <property type="protein sequence ID" value="RDV00417.1"/>
    <property type="molecule type" value="Genomic_DNA"/>
</dbReference>
<gene>
    <name evidence="1" type="ORF">DWV00_01065</name>
</gene>
<sequence length="249" mass="28382">MDRTLRFATPFPSRAITHEHAHEHERVYARFLNSRDVPALLDLEHEKWNEVQAASEAQLRARIEAHPDLAVGAFCPQSDRLLASLFMRPVADDFHRRAQTWQDYASLPAPHHSSTLFGISLTSRDKTGVSALLEFFWPHALKRGWRHIYLGSPVPGLRQWLAEHPEGRIEDYVRARRAGLPLDPQLRYYGSRGFSKIVAVKANYFPHHRSLDFGVLLRGTIPLSGLRPLWASLPLPSVRRATRLLAGLL</sequence>
<evidence type="ECO:0000313" key="2">
    <source>
        <dbReference type="Proteomes" id="UP000256838"/>
    </source>
</evidence>
<dbReference type="OrthoDB" id="4564933at2"/>